<feature type="region of interest" description="Disordered" evidence="1">
    <location>
        <begin position="48"/>
        <end position="120"/>
    </location>
</feature>
<evidence type="ECO:0000256" key="1">
    <source>
        <dbReference type="SAM" id="MobiDB-lite"/>
    </source>
</evidence>
<feature type="compositionally biased region" description="Basic and acidic residues" evidence="1">
    <location>
        <begin position="75"/>
        <end position="84"/>
    </location>
</feature>
<sequence length="183" mass="20139">MCASKEAFSKLDPAVSGYVQLVDGSKKKTVIDINEEHYQSFAEVWDDATTSDNSDTCKERTSPKDRSVTTCDKVASARDNKVQKVDNLNAGPSTRAAVKKKNSHAERENSRQYPPTVAPSVYPAPMSRSASYLHFFIHPTPIKGRVGERQGINRLLPEPDISSVSFIASVSYVRIGPILTHAE</sequence>
<keyword evidence="3" id="KW-1185">Reference proteome</keyword>
<dbReference type="AlphaFoldDB" id="A0A232EQL0"/>
<dbReference type="Proteomes" id="UP000215335">
    <property type="component" value="Unassembled WGS sequence"/>
</dbReference>
<feature type="compositionally biased region" description="Basic and acidic residues" evidence="1">
    <location>
        <begin position="55"/>
        <end position="67"/>
    </location>
</feature>
<dbReference type="EMBL" id="NNAY01002768">
    <property type="protein sequence ID" value="OXU20607.1"/>
    <property type="molecule type" value="Genomic_DNA"/>
</dbReference>
<evidence type="ECO:0000313" key="3">
    <source>
        <dbReference type="Proteomes" id="UP000215335"/>
    </source>
</evidence>
<reference evidence="2 3" key="1">
    <citation type="journal article" date="2017" name="Curr. Biol.">
        <title>The Evolution of Venom by Co-option of Single-Copy Genes.</title>
        <authorList>
            <person name="Martinson E.O."/>
            <person name="Mrinalini"/>
            <person name="Kelkar Y.D."/>
            <person name="Chang C.H."/>
            <person name="Werren J.H."/>
        </authorList>
    </citation>
    <scope>NUCLEOTIDE SEQUENCE [LARGE SCALE GENOMIC DNA]</scope>
    <source>
        <strain evidence="2 3">Alberta</strain>
        <tissue evidence="2">Whole body</tissue>
    </source>
</reference>
<evidence type="ECO:0000313" key="2">
    <source>
        <dbReference type="EMBL" id="OXU20607.1"/>
    </source>
</evidence>
<accession>A0A232EQL0</accession>
<comment type="caution">
    <text evidence="2">The sequence shown here is derived from an EMBL/GenBank/DDBJ whole genome shotgun (WGS) entry which is preliminary data.</text>
</comment>
<protein>
    <submittedName>
        <fullName evidence="2">Uncharacterized protein</fullName>
    </submittedName>
</protein>
<gene>
    <name evidence="2" type="ORF">TSAR_011558</name>
</gene>
<organism evidence="2 3">
    <name type="scientific">Trichomalopsis sarcophagae</name>
    <dbReference type="NCBI Taxonomy" id="543379"/>
    <lineage>
        <taxon>Eukaryota</taxon>
        <taxon>Metazoa</taxon>
        <taxon>Ecdysozoa</taxon>
        <taxon>Arthropoda</taxon>
        <taxon>Hexapoda</taxon>
        <taxon>Insecta</taxon>
        <taxon>Pterygota</taxon>
        <taxon>Neoptera</taxon>
        <taxon>Endopterygota</taxon>
        <taxon>Hymenoptera</taxon>
        <taxon>Apocrita</taxon>
        <taxon>Proctotrupomorpha</taxon>
        <taxon>Chalcidoidea</taxon>
        <taxon>Pteromalidae</taxon>
        <taxon>Pteromalinae</taxon>
        <taxon>Trichomalopsis</taxon>
    </lineage>
</organism>
<name>A0A232EQL0_9HYME</name>
<proteinExistence type="predicted"/>